<dbReference type="HOGENOM" id="CLU_053825_0_0_7"/>
<evidence type="ECO:0008006" key="3">
    <source>
        <dbReference type="Google" id="ProtNLM"/>
    </source>
</evidence>
<evidence type="ECO:0000313" key="2">
    <source>
        <dbReference type="Proteomes" id="UP000057609"/>
    </source>
</evidence>
<proteinExistence type="predicted"/>
<dbReference type="SUPFAM" id="SSF56935">
    <property type="entry name" value="Porins"/>
    <property type="match status" value="1"/>
</dbReference>
<dbReference type="KEGG" id="gpi:GPICK_07760"/>
<dbReference type="EMBL" id="CP009788">
    <property type="protein sequence ID" value="AJE03259.1"/>
    <property type="molecule type" value="Genomic_DNA"/>
</dbReference>
<organism evidence="1 2">
    <name type="scientific">Geobacter pickeringii</name>
    <dbReference type="NCBI Taxonomy" id="345632"/>
    <lineage>
        <taxon>Bacteria</taxon>
        <taxon>Pseudomonadati</taxon>
        <taxon>Thermodesulfobacteriota</taxon>
        <taxon>Desulfuromonadia</taxon>
        <taxon>Geobacterales</taxon>
        <taxon>Geobacteraceae</taxon>
        <taxon>Geobacter</taxon>
    </lineage>
</organism>
<dbReference type="AlphaFoldDB" id="A0A0B5BDN2"/>
<protein>
    <recommendedName>
        <fullName evidence="3">TIGR03016 family PEP-CTERM system-associated outer membrane protein</fullName>
    </recommendedName>
</protein>
<dbReference type="STRING" id="345632.GPICK_07760"/>
<gene>
    <name evidence="1" type="ORF">GPICK_07760</name>
</gene>
<keyword evidence="2" id="KW-1185">Reference proteome</keyword>
<sequence length="361" mass="39642">MLVPSITLKEEHNDNIFLTAQNATSDFITTIVPGVRGRARTERFDGDLTVGFNYLDYLRHNLLDGLDFFGRNSLAYRVTPRLSVSAGGGYVRNSRPDQLSATGIALNAGSDRYNAQGGANLAVDELTNTSLTYGYDRQKFDNALQLPTTTHSVTLALDHDLDKVLPRTRSGVTFLYSNDDVVSSQVDNYAASLVMSYTPRELWKMSGSVGGRFTHSTFESSGHTFRTDDTGLIGSLSLGYADDRNDGTLSFTRDLATASGGSSVTERTSLNLSLGRRLTEELRGEVASSFAYNRTRQNQFSAVEINEKTLTARGSLRYTMTRYLDAEALYQYTHVDSGGEGGAAVQNLVMLRVNLSYEMGR</sequence>
<accession>A0A0B5BDN2</accession>
<evidence type="ECO:0000313" key="1">
    <source>
        <dbReference type="EMBL" id="AJE03259.1"/>
    </source>
</evidence>
<name>A0A0B5BDN2_9BACT</name>
<reference evidence="1 2" key="1">
    <citation type="journal article" date="2015" name="Genome Announc.">
        <title>Complete Genome of Geobacter pickeringii G13T, a Metal-Reducing Isolate from Sedimentary Kaolin Deposits.</title>
        <authorList>
            <person name="Badalamenti J.P."/>
            <person name="Bond D.R."/>
        </authorList>
    </citation>
    <scope>NUCLEOTIDE SEQUENCE [LARGE SCALE GENOMIC DNA]</scope>
    <source>
        <strain evidence="1 2">G13</strain>
    </source>
</reference>
<dbReference type="Proteomes" id="UP000057609">
    <property type="component" value="Chromosome"/>
</dbReference>